<keyword evidence="4" id="KW-1185">Reference proteome</keyword>
<organism evidence="3 4">
    <name type="scientific">Macrolepiota fuliginosa MF-IS2</name>
    <dbReference type="NCBI Taxonomy" id="1400762"/>
    <lineage>
        <taxon>Eukaryota</taxon>
        <taxon>Fungi</taxon>
        <taxon>Dikarya</taxon>
        <taxon>Basidiomycota</taxon>
        <taxon>Agaricomycotina</taxon>
        <taxon>Agaricomycetes</taxon>
        <taxon>Agaricomycetidae</taxon>
        <taxon>Agaricales</taxon>
        <taxon>Agaricineae</taxon>
        <taxon>Agaricaceae</taxon>
        <taxon>Macrolepiota</taxon>
    </lineage>
</organism>
<evidence type="ECO:0000259" key="2">
    <source>
        <dbReference type="Pfam" id="PF20415"/>
    </source>
</evidence>
<dbReference type="EMBL" id="MU151414">
    <property type="protein sequence ID" value="KAF9444006.1"/>
    <property type="molecule type" value="Genomic_DNA"/>
</dbReference>
<feature type="region of interest" description="Disordered" evidence="1">
    <location>
        <begin position="1"/>
        <end position="93"/>
    </location>
</feature>
<dbReference type="Pfam" id="PF20415">
    <property type="entry name" value="DUF6699"/>
    <property type="match status" value="1"/>
</dbReference>
<evidence type="ECO:0000313" key="3">
    <source>
        <dbReference type="EMBL" id="KAF9444006.1"/>
    </source>
</evidence>
<dbReference type="OrthoDB" id="21474at2759"/>
<dbReference type="InterPro" id="IPR046522">
    <property type="entry name" value="DUF6699"/>
</dbReference>
<reference evidence="3" key="1">
    <citation type="submission" date="2020-11" db="EMBL/GenBank/DDBJ databases">
        <authorList>
            <consortium name="DOE Joint Genome Institute"/>
            <person name="Ahrendt S."/>
            <person name="Riley R."/>
            <person name="Andreopoulos W."/>
            <person name="Labutti K."/>
            <person name="Pangilinan J."/>
            <person name="Ruiz-Duenas F.J."/>
            <person name="Barrasa J.M."/>
            <person name="Sanchez-Garcia M."/>
            <person name="Camarero S."/>
            <person name="Miyauchi S."/>
            <person name="Serrano A."/>
            <person name="Linde D."/>
            <person name="Babiker R."/>
            <person name="Drula E."/>
            <person name="Ayuso-Fernandez I."/>
            <person name="Pacheco R."/>
            <person name="Padilla G."/>
            <person name="Ferreira P."/>
            <person name="Barriuso J."/>
            <person name="Kellner H."/>
            <person name="Castanera R."/>
            <person name="Alfaro M."/>
            <person name="Ramirez L."/>
            <person name="Pisabarro A.G."/>
            <person name="Kuo A."/>
            <person name="Tritt A."/>
            <person name="Lipzen A."/>
            <person name="He G."/>
            <person name="Yan M."/>
            <person name="Ng V."/>
            <person name="Cullen D."/>
            <person name="Martin F."/>
            <person name="Rosso M.-N."/>
            <person name="Henrissat B."/>
            <person name="Hibbett D."/>
            <person name="Martinez A.T."/>
            <person name="Grigoriev I.V."/>
        </authorList>
    </citation>
    <scope>NUCLEOTIDE SEQUENCE</scope>
    <source>
        <strain evidence="3">MF-IS2</strain>
    </source>
</reference>
<name>A0A9P6BXH4_9AGAR</name>
<accession>A0A9P6BXH4</accession>
<evidence type="ECO:0000256" key="1">
    <source>
        <dbReference type="SAM" id="MobiDB-lite"/>
    </source>
</evidence>
<sequence length="273" mass="31047">MPSYPYQPPTWMQQQHHNAPPAWAQPTHNYIYNHPPPPQHHGPVIPPPPAGYPAAGGGASYPWHGGPQQGWNPDPYAHRQPHQAPAPPQEQLNPTELRSKKWPVLNAVIATDTTLARFKVTNKPSQEILASTFYTFRHVPALATPTTHMRLFSKQFPWCIEIPSQRDITCEMIWNAVWSLLQQPLEDSEWGMLCAGGDAGQKRIDEIIAANKKRLELNSFGDKRLLRCDYLGENVWFVGLEKDEQYQKKRLLPGSKQAQQPMEENTWLISMGK</sequence>
<dbReference type="Proteomes" id="UP000807342">
    <property type="component" value="Unassembled WGS sequence"/>
</dbReference>
<proteinExistence type="predicted"/>
<comment type="caution">
    <text evidence="3">The sequence shown here is derived from an EMBL/GenBank/DDBJ whole genome shotgun (WGS) entry which is preliminary data.</text>
</comment>
<feature type="domain" description="DUF6699" evidence="2">
    <location>
        <begin position="117"/>
        <end position="243"/>
    </location>
</feature>
<dbReference type="AlphaFoldDB" id="A0A9P6BXH4"/>
<gene>
    <name evidence="3" type="ORF">P691DRAFT_712503</name>
</gene>
<feature type="compositionally biased region" description="Pro residues" evidence="1">
    <location>
        <begin position="34"/>
        <end position="51"/>
    </location>
</feature>
<protein>
    <recommendedName>
        <fullName evidence="2">DUF6699 domain-containing protein</fullName>
    </recommendedName>
</protein>
<evidence type="ECO:0000313" key="4">
    <source>
        <dbReference type="Proteomes" id="UP000807342"/>
    </source>
</evidence>